<evidence type="ECO:0000313" key="2">
    <source>
        <dbReference type="EMBL" id="RCN42447.1"/>
    </source>
</evidence>
<dbReference type="EMBL" id="JOJR01000194">
    <property type="protein sequence ID" value="RCN42447.1"/>
    <property type="molecule type" value="Genomic_DNA"/>
</dbReference>
<sequence>MKEAALPCHTLFGIAMFGMAFLSACFGTAQRSTSRRAKSHIVPTMEHIVSHSFSWSLIIFCGGVIALTCNPLWKQKQEEIPEADLDEVTAPDLALNDADFKLGNSVIMQGTKETQSL</sequence>
<feature type="transmembrane region" description="Helical" evidence="1">
    <location>
        <begin position="53"/>
        <end position="73"/>
    </location>
</feature>
<dbReference type="AlphaFoldDB" id="A0A368GHU9"/>
<evidence type="ECO:0000313" key="3">
    <source>
        <dbReference type="Proteomes" id="UP000252519"/>
    </source>
</evidence>
<evidence type="ECO:0008006" key="4">
    <source>
        <dbReference type="Google" id="ProtNLM"/>
    </source>
</evidence>
<proteinExistence type="predicted"/>
<dbReference type="Proteomes" id="UP000252519">
    <property type="component" value="Unassembled WGS sequence"/>
</dbReference>
<dbReference type="OrthoDB" id="907479at2759"/>
<accession>A0A368GHU9</accession>
<comment type="caution">
    <text evidence="2">The sequence shown here is derived from an EMBL/GenBank/DDBJ whole genome shotgun (WGS) entry which is preliminary data.</text>
</comment>
<evidence type="ECO:0000256" key="1">
    <source>
        <dbReference type="SAM" id="Phobius"/>
    </source>
</evidence>
<dbReference type="STRING" id="29170.A0A368GHU9"/>
<gene>
    <name evidence="2" type="ORF">ANCCAN_11597</name>
</gene>
<keyword evidence="3" id="KW-1185">Reference proteome</keyword>
<organism evidence="2 3">
    <name type="scientific">Ancylostoma caninum</name>
    <name type="common">Dog hookworm</name>
    <dbReference type="NCBI Taxonomy" id="29170"/>
    <lineage>
        <taxon>Eukaryota</taxon>
        <taxon>Metazoa</taxon>
        <taxon>Ecdysozoa</taxon>
        <taxon>Nematoda</taxon>
        <taxon>Chromadorea</taxon>
        <taxon>Rhabditida</taxon>
        <taxon>Rhabditina</taxon>
        <taxon>Rhabditomorpha</taxon>
        <taxon>Strongyloidea</taxon>
        <taxon>Ancylostomatidae</taxon>
        <taxon>Ancylostomatinae</taxon>
        <taxon>Ancylostoma</taxon>
    </lineage>
</organism>
<dbReference type="Gene3D" id="1.20.120.1770">
    <property type="match status" value="1"/>
</dbReference>
<protein>
    <recommendedName>
        <fullName evidence="4">Cytochrome b561 domain-containing protein</fullName>
    </recommendedName>
</protein>
<dbReference type="PROSITE" id="PS51257">
    <property type="entry name" value="PROKAR_LIPOPROTEIN"/>
    <property type="match status" value="1"/>
</dbReference>
<name>A0A368GHU9_ANCCA</name>
<reference evidence="2 3" key="1">
    <citation type="submission" date="2014-10" db="EMBL/GenBank/DDBJ databases">
        <title>Draft genome of the hookworm Ancylostoma caninum.</title>
        <authorList>
            <person name="Mitreva M."/>
        </authorList>
    </citation>
    <scope>NUCLEOTIDE SEQUENCE [LARGE SCALE GENOMIC DNA]</scope>
    <source>
        <strain evidence="2 3">Baltimore</strain>
    </source>
</reference>
<keyword evidence="1" id="KW-1133">Transmembrane helix</keyword>
<keyword evidence="1" id="KW-0812">Transmembrane</keyword>
<keyword evidence="1" id="KW-0472">Membrane</keyword>